<name>A0A1N7ILX7_9FLAO</name>
<feature type="domain" description="HD" evidence="1">
    <location>
        <begin position="25"/>
        <end position="124"/>
    </location>
</feature>
<sequence length="179" mass="20991">MYKKIPQNIQSILDDLHCPILLNRHLILVYNLGLDLTEKIIFEFPTLRLLTDEIVFGTATHDIGKIIEKNELREKGKQHEQTGYKILMDYGIKENLARFTITHGDWENENLAIEDLIVTLADKIWKGQRIDKLEEKVIAEISKLTNIDYWTVYLKIDNIISQIINGSDKRLNWQNNFEI</sequence>
<dbReference type="KEGG" id="cjt:EG359_02340"/>
<dbReference type="Proteomes" id="UP000279541">
    <property type="component" value="Chromosome"/>
</dbReference>
<gene>
    <name evidence="2" type="ORF">EG359_02340</name>
    <name evidence="3" type="ORF">SAMN05421768_10657</name>
</gene>
<dbReference type="RefSeq" id="WP_076355393.1">
    <property type="nucleotide sequence ID" value="NZ_CP033926.1"/>
</dbReference>
<dbReference type="AlphaFoldDB" id="A0A1N7ILX7"/>
<dbReference type="Gene3D" id="1.10.3210.10">
    <property type="entry name" value="Hypothetical protein af1432"/>
    <property type="match status" value="1"/>
</dbReference>
<reference evidence="3 4" key="1">
    <citation type="submission" date="2017-01" db="EMBL/GenBank/DDBJ databases">
        <authorList>
            <person name="Mah S.A."/>
            <person name="Swanson W.J."/>
            <person name="Moy G.W."/>
            <person name="Vacquier V.D."/>
        </authorList>
    </citation>
    <scope>NUCLEOTIDE SEQUENCE [LARGE SCALE GENOMIC DNA]</scope>
    <source>
        <strain evidence="3 4">DSM 16927</strain>
    </source>
</reference>
<evidence type="ECO:0000313" key="2">
    <source>
        <dbReference type="EMBL" id="AZA98514.1"/>
    </source>
</evidence>
<dbReference type="OrthoDB" id="338520at2"/>
<evidence type="ECO:0000313" key="3">
    <source>
        <dbReference type="EMBL" id="SIS38080.1"/>
    </source>
</evidence>
<reference evidence="2 5" key="2">
    <citation type="submission" date="2018-11" db="EMBL/GenBank/DDBJ databases">
        <title>Proposal to divide the Flavobacteriaceae and reorganize its genera based on Amino Acid Identity values calculated from whole genome sequences.</title>
        <authorList>
            <person name="Nicholson A.C."/>
            <person name="Gulvik C.A."/>
            <person name="Whitney A.M."/>
            <person name="Humrighouse B.W."/>
            <person name="Bell M."/>
            <person name="Holmes B."/>
            <person name="Steigerwalt A.G."/>
            <person name="Villarma A."/>
            <person name="Sheth M."/>
            <person name="Batra D."/>
            <person name="Pryor J."/>
            <person name="Bernardet J.-F."/>
            <person name="Hugo C."/>
            <person name="Kampfer P."/>
            <person name="Newman J."/>
            <person name="McQuiston J.R."/>
        </authorList>
    </citation>
    <scope>NUCLEOTIDE SEQUENCE [LARGE SCALE GENOMIC DNA]</scope>
    <source>
        <strain evidence="2 5">DSM 16927</strain>
    </source>
</reference>
<dbReference type="Proteomes" id="UP000186106">
    <property type="component" value="Unassembled WGS sequence"/>
</dbReference>
<accession>A0A1N7ILX7</accession>
<evidence type="ECO:0000313" key="5">
    <source>
        <dbReference type="Proteomes" id="UP000279541"/>
    </source>
</evidence>
<dbReference type="EMBL" id="FTNZ01000006">
    <property type="protein sequence ID" value="SIS38080.1"/>
    <property type="molecule type" value="Genomic_DNA"/>
</dbReference>
<organism evidence="3 4">
    <name type="scientific">Chryseobacterium joostei</name>
    <dbReference type="NCBI Taxonomy" id="112234"/>
    <lineage>
        <taxon>Bacteria</taxon>
        <taxon>Pseudomonadati</taxon>
        <taxon>Bacteroidota</taxon>
        <taxon>Flavobacteriia</taxon>
        <taxon>Flavobacteriales</taxon>
        <taxon>Weeksellaceae</taxon>
        <taxon>Chryseobacterium group</taxon>
        <taxon>Chryseobacterium</taxon>
    </lineage>
</organism>
<dbReference type="Pfam" id="PF01966">
    <property type="entry name" value="HD"/>
    <property type="match status" value="1"/>
</dbReference>
<dbReference type="SUPFAM" id="SSF109604">
    <property type="entry name" value="HD-domain/PDEase-like"/>
    <property type="match status" value="1"/>
</dbReference>
<dbReference type="EMBL" id="CP033926">
    <property type="protein sequence ID" value="AZA98514.1"/>
    <property type="molecule type" value="Genomic_DNA"/>
</dbReference>
<evidence type="ECO:0000313" key="4">
    <source>
        <dbReference type="Proteomes" id="UP000186106"/>
    </source>
</evidence>
<protein>
    <submittedName>
        <fullName evidence="3">HD domain-containing protein</fullName>
    </submittedName>
</protein>
<dbReference type="STRING" id="112234.SAMN05421768_10657"/>
<evidence type="ECO:0000259" key="1">
    <source>
        <dbReference type="Pfam" id="PF01966"/>
    </source>
</evidence>
<keyword evidence="5" id="KW-1185">Reference proteome</keyword>
<dbReference type="InterPro" id="IPR006674">
    <property type="entry name" value="HD_domain"/>
</dbReference>
<proteinExistence type="predicted"/>